<gene>
    <name evidence="5" type="ORF">FE773_05345</name>
</gene>
<dbReference type="Proteomes" id="UP000306825">
    <property type="component" value="Chromosome"/>
</dbReference>
<keyword evidence="6" id="KW-1185">Reference proteome</keyword>
<keyword evidence="3" id="KW-0810">Translation regulation</keyword>
<keyword evidence="2" id="KW-1005">Bacterial flagellum biogenesis</keyword>
<dbReference type="Pfam" id="PF02623">
    <property type="entry name" value="FliW"/>
    <property type="match status" value="1"/>
</dbReference>
<keyword evidence="5" id="KW-0282">Flagellum</keyword>
<evidence type="ECO:0000256" key="1">
    <source>
        <dbReference type="ARBA" id="ARBA00022490"/>
    </source>
</evidence>
<accession>A0ABX5VBV6</accession>
<keyword evidence="5" id="KW-0969">Cilium</keyword>
<evidence type="ECO:0000313" key="6">
    <source>
        <dbReference type="Proteomes" id="UP000306825"/>
    </source>
</evidence>
<dbReference type="SUPFAM" id="SSF141457">
    <property type="entry name" value="BH3618-like"/>
    <property type="match status" value="1"/>
</dbReference>
<dbReference type="InterPro" id="IPR003775">
    <property type="entry name" value="Flagellar_assembly_factor_FliW"/>
</dbReference>
<evidence type="ECO:0000256" key="4">
    <source>
        <dbReference type="ARBA" id="ARBA00023186"/>
    </source>
</evidence>
<dbReference type="Gene3D" id="2.30.290.10">
    <property type="entry name" value="BH3618-like"/>
    <property type="match status" value="1"/>
</dbReference>
<dbReference type="PANTHER" id="PTHR39190">
    <property type="entry name" value="FLAGELLAR ASSEMBLY FACTOR FLIW"/>
    <property type="match status" value="1"/>
</dbReference>
<evidence type="ECO:0000256" key="3">
    <source>
        <dbReference type="ARBA" id="ARBA00022845"/>
    </source>
</evidence>
<organism evidence="5 6">
    <name type="scientific">Caminibacter mediatlanticus TB-2</name>
    <dbReference type="NCBI Taxonomy" id="391592"/>
    <lineage>
        <taxon>Bacteria</taxon>
        <taxon>Pseudomonadati</taxon>
        <taxon>Campylobacterota</taxon>
        <taxon>Epsilonproteobacteria</taxon>
        <taxon>Nautiliales</taxon>
        <taxon>Nautiliaceae</taxon>
        <taxon>Caminibacter</taxon>
    </lineage>
</organism>
<evidence type="ECO:0000256" key="2">
    <source>
        <dbReference type="ARBA" id="ARBA00022795"/>
    </source>
</evidence>
<dbReference type="RefSeq" id="WP_138323360.1">
    <property type="nucleotide sequence ID" value="NZ_CP040463.1"/>
</dbReference>
<sequence>MYAIKKPILGFENSLQANFQKINDLFAILQLGENAFTLINPYSLIKDYSFEIPADVKVLLDIKEGDGVYVYAPLVKKEPISESIVNLKAPIIINPKNNTLAQLILDDYGFYKLADFIKE</sequence>
<dbReference type="InterPro" id="IPR024046">
    <property type="entry name" value="Flagellar_assmbl_FliW_dom_sf"/>
</dbReference>
<keyword evidence="5" id="KW-0966">Cell projection</keyword>
<keyword evidence="1" id="KW-0963">Cytoplasm</keyword>
<protein>
    <submittedName>
        <fullName evidence="5">Flagellar assembly protein FliW</fullName>
    </submittedName>
</protein>
<dbReference type="PANTHER" id="PTHR39190:SF1">
    <property type="entry name" value="FLAGELLAR ASSEMBLY FACTOR FLIW"/>
    <property type="match status" value="1"/>
</dbReference>
<proteinExistence type="predicted"/>
<reference evidence="5 6" key="1">
    <citation type="submission" date="2019-05" db="EMBL/GenBank/DDBJ databases">
        <title>A comparative analysis of the Nautiliaceae.</title>
        <authorList>
            <person name="Grosche A."/>
            <person name="Smedile F."/>
            <person name="Vetriani C."/>
        </authorList>
    </citation>
    <scope>NUCLEOTIDE SEQUENCE [LARGE SCALE GENOMIC DNA]</scope>
    <source>
        <strain evidence="5 6">TB-2</strain>
    </source>
</reference>
<keyword evidence="4" id="KW-0143">Chaperone</keyword>
<evidence type="ECO:0000313" key="5">
    <source>
        <dbReference type="EMBL" id="QCT94620.1"/>
    </source>
</evidence>
<dbReference type="EMBL" id="CP040463">
    <property type="protein sequence ID" value="QCT94620.1"/>
    <property type="molecule type" value="Genomic_DNA"/>
</dbReference>
<name>A0ABX5VBV6_9BACT</name>